<dbReference type="PANTHER" id="PTHR37825:SF1">
    <property type="entry name" value="TRNA(MET) CYTIDINE ACETATE LIGASE"/>
    <property type="match status" value="1"/>
</dbReference>
<keyword evidence="2 3" id="KW-0819">tRNA processing</keyword>
<dbReference type="AlphaFoldDB" id="A0A6G7WFP8"/>
<dbReference type="RefSeq" id="WP_166062125.1">
    <property type="nucleotide sequence ID" value="NZ_CP049889.1"/>
</dbReference>
<accession>A0A6G7WFP8</accession>
<reference evidence="4 5" key="1">
    <citation type="journal article" date="2017" name="Int. J. Syst. Evol. Microbiol.">
        <title>Jeotgalibaca porci sp. nov. and Jeotgalibaca arthritidis sp. nov., isolated from pigs, and emended description of the genus Jeotgalibaca.</title>
        <authorList>
            <person name="Zamora L."/>
            <person name="Perez-Sancho M."/>
            <person name="Dominguez L."/>
            <person name="Fernandez-Garayzabal J.F."/>
            <person name="Vela A.I."/>
        </authorList>
    </citation>
    <scope>NUCLEOTIDE SEQUENCE [LARGE SCALE GENOMIC DNA]</scope>
    <source>
        <strain evidence="4 5">CCUG 69148</strain>
    </source>
</reference>
<dbReference type="Proteomes" id="UP000501830">
    <property type="component" value="Chromosome"/>
</dbReference>
<dbReference type="EMBL" id="CP049889">
    <property type="protein sequence ID" value="QIK51080.1"/>
    <property type="molecule type" value="Genomic_DNA"/>
</dbReference>
<dbReference type="GO" id="GO:0005737">
    <property type="term" value="C:cytoplasm"/>
    <property type="evidence" value="ECO:0007669"/>
    <property type="project" value="UniProtKB-SubCell"/>
</dbReference>
<keyword evidence="5" id="KW-1185">Reference proteome</keyword>
<evidence type="ECO:0000256" key="2">
    <source>
        <dbReference type="ARBA" id="ARBA00022694"/>
    </source>
</evidence>
<dbReference type="KEGG" id="jpo:G7058_02810"/>
<name>A0A6G7WFP8_9LACT</name>
<keyword evidence="3" id="KW-0963">Cytoplasm</keyword>
<proteinExistence type="inferred from homology"/>
<dbReference type="Pfam" id="PF05636">
    <property type="entry name" value="HIGH_NTase1"/>
    <property type="match status" value="1"/>
</dbReference>
<evidence type="ECO:0000256" key="3">
    <source>
        <dbReference type="HAMAP-Rule" id="MF_01539"/>
    </source>
</evidence>
<dbReference type="EC" id="6.3.4.-" evidence="3"/>
<keyword evidence="1 3" id="KW-0436">Ligase</keyword>
<comment type="catalytic activity">
    <reaction evidence="3">
        <text>cytidine(34) in elongator tRNA(Met) + acetate + ATP = N(4)-acetylcytidine(34) in elongator tRNA(Met) + AMP + diphosphate</text>
        <dbReference type="Rhea" id="RHEA:58144"/>
        <dbReference type="Rhea" id="RHEA-COMP:10693"/>
        <dbReference type="Rhea" id="RHEA-COMP:10694"/>
        <dbReference type="ChEBI" id="CHEBI:30089"/>
        <dbReference type="ChEBI" id="CHEBI:30616"/>
        <dbReference type="ChEBI" id="CHEBI:33019"/>
        <dbReference type="ChEBI" id="CHEBI:74900"/>
        <dbReference type="ChEBI" id="CHEBI:82748"/>
        <dbReference type="ChEBI" id="CHEBI:456215"/>
    </reaction>
</comment>
<keyword evidence="3" id="KW-0820">tRNA-binding</keyword>
<feature type="binding site" evidence="3">
    <location>
        <position position="101"/>
    </location>
    <ligand>
        <name>ATP</name>
        <dbReference type="ChEBI" id="CHEBI:30616"/>
    </ligand>
</feature>
<dbReference type="InterPro" id="IPR008513">
    <property type="entry name" value="tRNA(Met)_cyd_acetate_ligase"/>
</dbReference>
<keyword evidence="3" id="KW-0547">Nucleotide-binding</keyword>
<dbReference type="GeneID" id="94552194"/>
<dbReference type="InterPro" id="IPR014729">
    <property type="entry name" value="Rossmann-like_a/b/a_fold"/>
</dbReference>
<dbReference type="GO" id="GO:0000049">
    <property type="term" value="F:tRNA binding"/>
    <property type="evidence" value="ECO:0007669"/>
    <property type="project" value="UniProtKB-KW"/>
</dbReference>
<comment type="caution">
    <text evidence="3">Lacks conserved residue(s) required for the propagation of feature annotation.</text>
</comment>
<feature type="binding site" evidence="3">
    <location>
        <position position="161"/>
    </location>
    <ligand>
        <name>ATP</name>
        <dbReference type="ChEBI" id="CHEBI:30616"/>
    </ligand>
</feature>
<dbReference type="NCBIfam" id="NF010191">
    <property type="entry name" value="PRK13670.1"/>
    <property type="match status" value="1"/>
</dbReference>
<dbReference type="GO" id="GO:0005524">
    <property type="term" value="F:ATP binding"/>
    <property type="evidence" value="ECO:0007669"/>
    <property type="project" value="UniProtKB-KW"/>
</dbReference>
<sequence>MKSCGVVAEYNPFHNGHRFQLQQAREQSGADVMVVSMSGNFTQRGEPAIYDKWLRARMALENGADLVLEQSVLGSVQASDFFAKANVRLLHQMNCDAISFGAENGTTSEFSELAEKLVASADQIDQHFQSSRNDGSTYAAQMAEAIEATIGKTAIRMNEPNNQLALSYLKENLLYSKPMQPVVIQRKGAGHNDQSGDTSKQASGTYLRTLLLNQEYANLGLWVPDASRLMQEKAVSWDTWWPYLKYQIVLKTPDQLREIYQMEEGIEFRLKKNILEAETFTTFIESVKSKRWSWVRLQRLCVYILLGITREEAVMYFKENQPVRILGFTAKGRAYLKQIKNDETTFVTNMNKFTAGKLAIEIRSDAIYTFGHGEEQNFRRSPIIIP</sequence>
<dbReference type="HAMAP" id="MF_01539">
    <property type="entry name" value="TmcAL"/>
    <property type="match status" value="1"/>
</dbReference>
<comment type="subcellular location">
    <subcellularLocation>
        <location evidence="3">Cytoplasm</location>
    </subcellularLocation>
</comment>
<keyword evidence="4" id="KW-0808">Transferase</keyword>
<gene>
    <name evidence="3" type="primary">tmcAL</name>
    <name evidence="4" type="ORF">G7058_02810</name>
</gene>
<comment type="similarity">
    <text evidence="3">Belongs to the TmcAL family.</text>
</comment>
<dbReference type="PANTHER" id="PTHR37825">
    <property type="entry name" value="TRNA(MET) CYTIDINE ACETATE LIGASE"/>
    <property type="match status" value="1"/>
</dbReference>
<feature type="binding site" evidence="3">
    <location>
        <position position="186"/>
    </location>
    <ligand>
        <name>ATP</name>
        <dbReference type="ChEBI" id="CHEBI:30616"/>
    </ligand>
</feature>
<evidence type="ECO:0000313" key="4">
    <source>
        <dbReference type="EMBL" id="QIK51080.1"/>
    </source>
</evidence>
<organism evidence="4 5">
    <name type="scientific">Jeotgalibaca porci</name>
    <dbReference type="NCBI Taxonomy" id="1868793"/>
    <lineage>
        <taxon>Bacteria</taxon>
        <taxon>Bacillati</taxon>
        <taxon>Bacillota</taxon>
        <taxon>Bacilli</taxon>
        <taxon>Lactobacillales</taxon>
        <taxon>Carnobacteriaceae</taxon>
        <taxon>Jeotgalibaca</taxon>
    </lineage>
</organism>
<dbReference type="Gene3D" id="3.40.50.620">
    <property type="entry name" value="HUPs"/>
    <property type="match status" value="1"/>
</dbReference>
<evidence type="ECO:0000313" key="5">
    <source>
        <dbReference type="Proteomes" id="UP000501830"/>
    </source>
</evidence>
<keyword evidence="3" id="KW-0694">RNA-binding</keyword>
<feature type="binding site" evidence="3">
    <location>
        <begin position="7"/>
        <end position="20"/>
    </location>
    <ligand>
        <name>ATP</name>
        <dbReference type="ChEBI" id="CHEBI:30616"/>
    </ligand>
</feature>
<dbReference type="SUPFAM" id="SSF52374">
    <property type="entry name" value="Nucleotidylyl transferase"/>
    <property type="match status" value="1"/>
</dbReference>
<dbReference type="GO" id="GO:0006400">
    <property type="term" value="P:tRNA modification"/>
    <property type="evidence" value="ECO:0007669"/>
    <property type="project" value="UniProtKB-UniRule"/>
</dbReference>
<keyword evidence="3" id="KW-0067">ATP-binding</keyword>
<dbReference type="GO" id="GO:0016879">
    <property type="term" value="F:ligase activity, forming carbon-nitrogen bonds"/>
    <property type="evidence" value="ECO:0007669"/>
    <property type="project" value="UniProtKB-UniRule"/>
</dbReference>
<comment type="function">
    <text evidence="3">Catalyzes the formation of N(4)-acetylcytidine (ac(4)C) at the wobble position of elongator tRNA(Met), using acetate and ATP as substrates. First activates an acetate ion to form acetyladenylate (Ac-AMP) and then transfers the acetyl group to tRNA to form ac(4)C34.</text>
</comment>
<protein>
    <recommendedName>
        <fullName evidence="3">tRNA(Met) cytidine acetate ligase</fullName>
        <ecNumber evidence="3">6.3.4.-</ecNumber>
    </recommendedName>
</protein>
<evidence type="ECO:0000256" key="1">
    <source>
        <dbReference type="ARBA" id="ARBA00022598"/>
    </source>
</evidence>
<dbReference type="GO" id="GO:0016740">
    <property type="term" value="F:transferase activity"/>
    <property type="evidence" value="ECO:0007669"/>
    <property type="project" value="UniProtKB-KW"/>
</dbReference>